<reference evidence="2 3" key="1">
    <citation type="submission" date="2024-02" db="EMBL/GenBank/DDBJ databases">
        <authorList>
            <person name="Vignale AGUSTIN F."/>
            <person name="Sosa J E."/>
            <person name="Modenutti C."/>
        </authorList>
    </citation>
    <scope>NUCLEOTIDE SEQUENCE [LARGE SCALE GENOMIC DNA]</scope>
</reference>
<dbReference type="EMBL" id="CAUOFW020000972">
    <property type="protein sequence ID" value="CAK9139580.1"/>
    <property type="molecule type" value="Genomic_DNA"/>
</dbReference>
<evidence type="ECO:0000313" key="1">
    <source>
        <dbReference type="EMBL" id="CAK9139580.1"/>
    </source>
</evidence>
<evidence type="ECO:0000313" key="2">
    <source>
        <dbReference type="EMBL" id="CAK9168758.1"/>
    </source>
</evidence>
<proteinExistence type="predicted"/>
<comment type="caution">
    <text evidence="2">The sequence shown here is derived from an EMBL/GenBank/DDBJ whole genome shotgun (WGS) entry which is preliminary data.</text>
</comment>
<organism evidence="2 3">
    <name type="scientific">Ilex paraguariensis</name>
    <name type="common">yerba mate</name>
    <dbReference type="NCBI Taxonomy" id="185542"/>
    <lineage>
        <taxon>Eukaryota</taxon>
        <taxon>Viridiplantae</taxon>
        <taxon>Streptophyta</taxon>
        <taxon>Embryophyta</taxon>
        <taxon>Tracheophyta</taxon>
        <taxon>Spermatophyta</taxon>
        <taxon>Magnoliopsida</taxon>
        <taxon>eudicotyledons</taxon>
        <taxon>Gunneridae</taxon>
        <taxon>Pentapetalae</taxon>
        <taxon>asterids</taxon>
        <taxon>campanulids</taxon>
        <taxon>Aquifoliales</taxon>
        <taxon>Aquifoliaceae</taxon>
        <taxon>Ilex</taxon>
    </lineage>
</organism>
<sequence length="72" mass="8044">MMQLPALATLALGVLDDKLKGSAQFMLSEFLDLGNSREEFRLKVGDPLEKAALMGIDWTYKSDDNPPAKKFR</sequence>
<evidence type="ECO:0000313" key="3">
    <source>
        <dbReference type="Proteomes" id="UP001642360"/>
    </source>
</evidence>
<protein>
    <submittedName>
        <fullName evidence="2">Uncharacterized protein</fullName>
    </submittedName>
</protein>
<dbReference type="Proteomes" id="UP001642360">
    <property type="component" value="Unassembled WGS sequence"/>
</dbReference>
<name>A0ABC8TH94_9AQUA</name>
<dbReference type="AlphaFoldDB" id="A0ABC8TH94"/>
<dbReference type="EMBL" id="CAUOFW020005150">
    <property type="protein sequence ID" value="CAK9168758.1"/>
    <property type="molecule type" value="Genomic_DNA"/>
</dbReference>
<gene>
    <name evidence="2" type="ORF">ILEXP_LOCUS38167</name>
    <name evidence="1" type="ORF">ILEXP_LOCUS6972</name>
</gene>
<keyword evidence="3" id="KW-1185">Reference proteome</keyword>
<accession>A0ABC8TH94</accession>